<dbReference type="OrthoDB" id="2486724at2759"/>
<keyword evidence="1" id="KW-0175">Coiled coil</keyword>
<feature type="coiled-coil region" evidence="1">
    <location>
        <begin position="264"/>
        <end position="291"/>
    </location>
</feature>
<evidence type="ECO:0000256" key="1">
    <source>
        <dbReference type="SAM" id="Coils"/>
    </source>
</evidence>
<sequence length="557" mass="66782">MSDIYKDLERNKALHEKEKHEENGKRYKQEELASVMEKGEKLLDVIVISIREKETEENLLGNRKLLKYGYIIEDDEVDRRFVKLEEWLREKEIAIMDIGHDTMSHFKEMLHMEESIANEESRDTVRKFQKSLTYRWWDKSELGQVEKLIKEWKGEEDIRTIGKINLMLEKEYELEEIERNELIRNVLIDNEVDIQELKRKLEDGKLPLRVKGKMTLKNKDDDEREKEIIIAEKWREKGHISITIAKIKRLLRLGYDESRVENDIELINSVNDELKIKLNELDDETETEKRLKGLERINESLGVNITEEELVRLIKMEFKNVDIINKEFIKLFQENKNEKEENIKEILDEYLRKQIEIGELREMTQEKKCVKCDWKIPRVGGKIRQAMEEHCEKCHLGKRTFEGCEIDEYEEFSKREESFKKEIREGEYFWNGEKYEKIKAIITEDIDEWIRENMESFGMKDNDKEENLECKICGNKGYNEENCVKKKGKRFQDRKEIDYWEENIEDEKDDTDNSEKIGEILSPGEHEEWNENIENINENEIEDELQNIINTGCFGLS</sequence>
<proteinExistence type="predicted"/>
<name>A0A397TEZ0_9GLOM</name>
<feature type="coiled-coil region" evidence="1">
    <location>
        <begin position="329"/>
        <end position="356"/>
    </location>
</feature>
<organism evidence="2 3">
    <name type="scientific">Glomus cerebriforme</name>
    <dbReference type="NCBI Taxonomy" id="658196"/>
    <lineage>
        <taxon>Eukaryota</taxon>
        <taxon>Fungi</taxon>
        <taxon>Fungi incertae sedis</taxon>
        <taxon>Mucoromycota</taxon>
        <taxon>Glomeromycotina</taxon>
        <taxon>Glomeromycetes</taxon>
        <taxon>Glomerales</taxon>
        <taxon>Glomeraceae</taxon>
        <taxon>Glomus</taxon>
    </lineage>
</organism>
<keyword evidence="3" id="KW-1185">Reference proteome</keyword>
<evidence type="ECO:0000313" key="3">
    <source>
        <dbReference type="Proteomes" id="UP000265703"/>
    </source>
</evidence>
<evidence type="ECO:0000313" key="2">
    <source>
        <dbReference type="EMBL" id="RIA93531.1"/>
    </source>
</evidence>
<gene>
    <name evidence="2" type="ORF">C1645_819287</name>
</gene>
<dbReference type="AlphaFoldDB" id="A0A397TEZ0"/>
<dbReference type="Proteomes" id="UP000265703">
    <property type="component" value="Unassembled WGS sequence"/>
</dbReference>
<accession>A0A397TEZ0</accession>
<dbReference type="STRING" id="658196.A0A397TEZ0"/>
<comment type="caution">
    <text evidence="2">The sequence shown here is derived from an EMBL/GenBank/DDBJ whole genome shotgun (WGS) entry which is preliminary data.</text>
</comment>
<protein>
    <submittedName>
        <fullName evidence="2">Uncharacterized protein</fullName>
    </submittedName>
</protein>
<reference evidence="2 3" key="1">
    <citation type="submission" date="2018-06" db="EMBL/GenBank/DDBJ databases">
        <title>Comparative genomics reveals the genomic features of Rhizophagus irregularis, R. cerebriforme, R. diaphanum and Gigaspora rosea, and their symbiotic lifestyle signature.</title>
        <authorList>
            <person name="Morin E."/>
            <person name="San Clemente H."/>
            <person name="Chen E.C.H."/>
            <person name="De La Providencia I."/>
            <person name="Hainaut M."/>
            <person name="Kuo A."/>
            <person name="Kohler A."/>
            <person name="Murat C."/>
            <person name="Tang N."/>
            <person name="Roy S."/>
            <person name="Loubradou J."/>
            <person name="Henrissat B."/>
            <person name="Grigoriev I.V."/>
            <person name="Corradi N."/>
            <person name="Roux C."/>
            <person name="Martin F.M."/>
        </authorList>
    </citation>
    <scope>NUCLEOTIDE SEQUENCE [LARGE SCALE GENOMIC DNA]</scope>
    <source>
        <strain evidence="2 3">DAOM 227022</strain>
    </source>
</reference>
<dbReference type="EMBL" id="QKYT01000102">
    <property type="protein sequence ID" value="RIA93531.1"/>
    <property type="molecule type" value="Genomic_DNA"/>
</dbReference>